<dbReference type="Gene3D" id="3.40.1390.30">
    <property type="entry name" value="NIF3 (NGG1p interacting factor 3)-like"/>
    <property type="match status" value="2"/>
</dbReference>
<organism evidence="6 7">
    <name type="scientific">Desulfolutivibrio sulfodismutans</name>
    <dbReference type="NCBI Taxonomy" id="63561"/>
    <lineage>
        <taxon>Bacteria</taxon>
        <taxon>Pseudomonadati</taxon>
        <taxon>Thermodesulfobacteriota</taxon>
        <taxon>Desulfovibrionia</taxon>
        <taxon>Desulfovibrionales</taxon>
        <taxon>Desulfovibrionaceae</taxon>
        <taxon>Desulfolutivibrio</taxon>
    </lineage>
</organism>
<evidence type="ECO:0000256" key="5">
    <source>
        <dbReference type="PIRSR" id="PIRSR602678-1"/>
    </source>
</evidence>
<dbReference type="Proteomes" id="UP000469724">
    <property type="component" value="Unassembled WGS sequence"/>
</dbReference>
<comment type="caution">
    <text evidence="6">The sequence shown here is derived from an EMBL/GenBank/DDBJ whole genome shotgun (WGS) entry which is preliminary data.</text>
</comment>
<feature type="binding site" evidence="5">
    <location>
        <position position="102"/>
    </location>
    <ligand>
        <name>a divalent metal cation</name>
        <dbReference type="ChEBI" id="CHEBI:60240"/>
        <label>1</label>
    </ligand>
</feature>
<dbReference type="PANTHER" id="PTHR13799">
    <property type="entry name" value="NGG1 INTERACTING FACTOR 3"/>
    <property type="match status" value="1"/>
</dbReference>
<dbReference type="GO" id="GO:0046872">
    <property type="term" value="F:metal ion binding"/>
    <property type="evidence" value="ECO:0007669"/>
    <property type="project" value="UniProtKB-KW"/>
</dbReference>
<evidence type="ECO:0000256" key="4">
    <source>
        <dbReference type="ARBA" id="ARBA00022723"/>
    </source>
</evidence>
<sequence>MQIAEIIRRIERAADPRHAAAWDKCGIQIAGSADACDKLAVGLDPTPATVRAALDWGARFILTHHPLLLAPRLPDRRDAYHEVLRLTLSSGAWLYAAHTSLDVRPDGPAGWPMRDFGLKNVCVLEPTGPLPGHADPARLPDGLREMGFGLAGDLPAPLPYGEFLDTLAGLTGRTFFTLAGRPPENVVRVAFCPGSGSDLAQAAAKARADILVTGDLKYHQALEAPIPVLDVGHFCLEERMMRLLADTFAEELGPLGVEVRHFPGRDPLAPCLVGGQTWRKPE</sequence>
<evidence type="ECO:0000256" key="1">
    <source>
        <dbReference type="ARBA" id="ARBA00006964"/>
    </source>
</evidence>
<dbReference type="EMBL" id="JAAGRQ010000038">
    <property type="protein sequence ID" value="NDY57156.1"/>
    <property type="molecule type" value="Genomic_DNA"/>
</dbReference>
<proteinExistence type="inferred from homology"/>
<dbReference type="SUPFAM" id="SSF102705">
    <property type="entry name" value="NIF3 (NGG1p interacting factor 3)-like"/>
    <property type="match status" value="1"/>
</dbReference>
<dbReference type="FunFam" id="3.40.1390.30:FF:000001">
    <property type="entry name" value="GTP cyclohydrolase 1 type 2"/>
    <property type="match status" value="1"/>
</dbReference>
<keyword evidence="4 5" id="KW-0479">Metal-binding</keyword>
<evidence type="ECO:0000313" key="7">
    <source>
        <dbReference type="Proteomes" id="UP000469724"/>
    </source>
</evidence>
<comment type="similarity">
    <text evidence="1">Belongs to the GTP cyclohydrolase I type 2/NIF3 family.</text>
</comment>
<protein>
    <recommendedName>
        <fullName evidence="3">GTP cyclohydrolase 1 type 2 homolog</fullName>
    </recommendedName>
</protein>
<comment type="subunit">
    <text evidence="2">Homohexamer.</text>
</comment>
<feature type="binding site" evidence="5">
    <location>
        <position position="237"/>
    </location>
    <ligand>
        <name>a divalent metal cation</name>
        <dbReference type="ChEBI" id="CHEBI:60240"/>
        <label>1</label>
    </ligand>
</feature>
<gene>
    <name evidence="6" type="ORF">G3N56_10435</name>
</gene>
<name>A0A7K3NLS8_9BACT</name>
<accession>A0A7K3NLS8</accession>
<feature type="binding site" evidence="5">
    <location>
        <position position="64"/>
    </location>
    <ligand>
        <name>a divalent metal cation</name>
        <dbReference type="ChEBI" id="CHEBI:60240"/>
        <label>2</label>
    </ligand>
</feature>
<feature type="binding site" evidence="5">
    <location>
        <position position="65"/>
    </location>
    <ligand>
        <name>a divalent metal cation</name>
        <dbReference type="ChEBI" id="CHEBI:60240"/>
        <label>1</label>
    </ligand>
</feature>
<dbReference type="GO" id="GO:0005737">
    <property type="term" value="C:cytoplasm"/>
    <property type="evidence" value="ECO:0007669"/>
    <property type="project" value="TreeGrafter"/>
</dbReference>
<dbReference type="InterPro" id="IPR002678">
    <property type="entry name" value="DUF34/NIF3"/>
</dbReference>
<feature type="binding site" evidence="5">
    <location>
        <position position="233"/>
    </location>
    <ligand>
        <name>a divalent metal cation</name>
        <dbReference type="ChEBI" id="CHEBI:60240"/>
        <label>1</label>
    </ligand>
</feature>
<evidence type="ECO:0000256" key="3">
    <source>
        <dbReference type="ARBA" id="ARBA00022112"/>
    </source>
</evidence>
<dbReference type="AlphaFoldDB" id="A0A7K3NLS8"/>
<evidence type="ECO:0000313" key="6">
    <source>
        <dbReference type="EMBL" id="NDY57156.1"/>
    </source>
</evidence>
<dbReference type="InterPro" id="IPR036069">
    <property type="entry name" value="DUF34/NIF3_sf"/>
</dbReference>
<reference evidence="6 7" key="1">
    <citation type="submission" date="2020-02" db="EMBL/GenBank/DDBJ databases">
        <title>Comparative genomics of sulfur disproportionating microorganisms.</title>
        <authorList>
            <person name="Ward L.M."/>
            <person name="Bertran E."/>
            <person name="Johnston D.T."/>
        </authorList>
    </citation>
    <scope>NUCLEOTIDE SEQUENCE [LARGE SCALE GENOMIC DNA]</scope>
    <source>
        <strain evidence="6 7">DSM 3696</strain>
    </source>
</reference>
<dbReference type="Pfam" id="PF01784">
    <property type="entry name" value="DUF34_NIF3"/>
    <property type="match status" value="1"/>
</dbReference>
<dbReference type="PANTHER" id="PTHR13799:SF14">
    <property type="entry name" value="GTP CYCLOHYDROLASE 1 TYPE 2 HOMOLOG"/>
    <property type="match status" value="1"/>
</dbReference>
<evidence type="ECO:0000256" key="2">
    <source>
        <dbReference type="ARBA" id="ARBA00011643"/>
    </source>
</evidence>
<keyword evidence="7" id="KW-1185">Reference proteome</keyword>